<name>A0AA40CVN3_9PEZI</name>
<evidence type="ECO:0000256" key="1">
    <source>
        <dbReference type="SAM" id="MobiDB-lite"/>
    </source>
</evidence>
<dbReference type="Pfam" id="PF04749">
    <property type="entry name" value="PLAC8"/>
    <property type="match status" value="1"/>
</dbReference>
<comment type="caution">
    <text evidence="3">The sequence shown here is derived from an EMBL/GenBank/DDBJ whole genome shotgun (WGS) entry which is preliminary data.</text>
</comment>
<feature type="region of interest" description="Disordered" evidence="1">
    <location>
        <begin position="178"/>
        <end position="213"/>
    </location>
</feature>
<keyword evidence="2" id="KW-0812">Transmembrane</keyword>
<dbReference type="AlphaFoldDB" id="A0AA40CVN3"/>
<dbReference type="InterPro" id="IPR006461">
    <property type="entry name" value="PLAC_motif_containing"/>
</dbReference>
<accession>A0AA40CVN3</accession>
<evidence type="ECO:0000256" key="2">
    <source>
        <dbReference type="SAM" id="Phobius"/>
    </source>
</evidence>
<organism evidence="3 4">
    <name type="scientific">Cercophora newfieldiana</name>
    <dbReference type="NCBI Taxonomy" id="92897"/>
    <lineage>
        <taxon>Eukaryota</taxon>
        <taxon>Fungi</taxon>
        <taxon>Dikarya</taxon>
        <taxon>Ascomycota</taxon>
        <taxon>Pezizomycotina</taxon>
        <taxon>Sordariomycetes</taxon>
        <taxon>Sordariomycetidae</taxon>
        <taxon>Sordariales</taxon>
        <taxon>Lasiosphaeriaceae</taxon>
        <taxon>Cercophora</taxon>
    </lineage>
</organism>
<dbReference type="NCBIfam" id="TIGR01571">
    <property type="entry name" value="A_thal_Cys_rich"/>
    <property type="match status" value="1"/>
</dbReference>
<evidence type="ECO:0000313" key="4">
    <source>
        <dbReference type="Proteomes" id="UP001174936"/>
    </source>
</evidence>
<evidence type="ECO:0000313" key="3">
    <source>
        <dbReference type="EMBL" id="KAK0652312.1"/>
    </source>
</evidence>
<keyword evidence="2" id="KW-0472">Membrane</keyword>
<keyword evidence="4" id="KW-1185">Reference proteome</keyword>
<keyword evidence="2" id="KW-1133">Transmembrane helix</keyword>
<dbReference type="Proteomes" id="UP001174936">
    <property type="component" value="Unassembled WGS sequence"/>
</dbReference>
<sequence length="213" mass="23979">MSASQSQGGGWETGLCDPGEGADCPRSCFIGCDQFGRTRHRLVQLDRHQDPLDLSKYKGCNSSCWDYFFLCIAGLYIGSGIYTGKQTKRIRKTYNIKGNYCDDVAKGIFCQPCSLIRNDLEIRQREKVDNNNIELAAGLRPPMPLGEENYRPIYAMPTTEGYQREPYMTTANIPIHQGREAHSHPDGDESGGQGSHTVPLYPTAEEIREHERR</sequence>
<proteinExistence type="predicted"/>
<feature type="compositionally biased region" description="Basic and acidic residues" evidence="1">
    <location>
        <begin position="178"/>
        <end position="187"/>
    </location>
</feature>
<reference evidence="3" key="1">
    <citation type="submission" date="2023-06" db="EMBL/GenBank/DDBJ databases">
        <title>Genome-scale phylogeny and comparative genomics of the fungal order Sordariales.</title>
        <authorList>
            <consortium name="Lawrence Berkeley National Laboratory"/>
            <person name="Hensen N."/>
            <person name="Bonometti L."/>
            <person name="Westerberg I."/>
            <person name="Brannstrom I.O."/>
            <person name="Guillou S."/>
            <person name="Cros-Aarteil S."/>
            <person name="Calhoun S."/>
            <person name="Haridas S."/>
            <person name="Kuo A."/>
            <person name="Mondo S."/>
            <person name="Pangilinan J."/>
            <person name="Riley R."/>
            <person name="Labutti K."/>
            <person name="Andreopoulos B."/>
            <person name="Lipzen A."/>
            <person name="Chen C."/>
            <person name="Yanf M."/>
            <person name="Daum C."/>
            <person name="Ng V."/>
            <person name="Clum A."/>
            <person name="Steindorff A."/>
            <person name="Ohm R."/>
            <person name="Martin F."/>
            <person name="Silar P."/>
            <person name="Natvig D."/>
            <person name="Lalanne C."/>
            <person name="Gautier V."/>
            <person name="Ament-Velasquez S.L."/>
            <person name="Kruys A."/>
            <person name="Hutchinson M.I."/>
            <person name="Powell A.J."/>
            <person name="Barry K."/>
            <person name="Miller A.N."/>
            <person name="Grigoriev I.V."/>
            <person name="Debuchy R."/>
            <person name="Gladieux P."/>
            <person name="Thoren M.H."/>
            <person name="Johannesson H."/>
        </authorList>
    </citation>
    <scope>NUCLEOTIDE SEQUENCE</scope>
    <source>
        <strain evidence="3">SMH2532-1</strain>
    </source>
</reference>
<dbReference type="PANTHER" id="PTHR15907">
    <property type="entry name" value="DUF614 FAMILY PROTEIN-RELATED"/>
    <property type="match status" value="1"/>
</dbReference>
<protein>
    <submittedName>
        <fullName evidence="3">PLAC8 family-domain-containing protein</fullName>
    </submittedName>
</protein>
<gene>
    <name evidence="3" type="ORF">B0T16DRAFT_100526</name>
</gene>
<dbReference type="EMBL" id="JAULSV010000002">
    <property type="protein sequence ID" value="KAK0652312.1"/>
    <property type="molecule type" value="Genomic_DNA"/>
</dbReference>
<feature type="transmembrane region" description="Helical" evidence="2">
    <location>
        <begin position="67"/>
        <end position="84"/>
    </location>
</feature>